<dbReference type="InterPro" id="IPR001054">
    <property type="entry name" value="A/G_cyclase"/>
</dbReference>
<evidence type="ECO:0000256" key="14">
    <source>
        <dbReference type="RuleBase" id="RU003431"/>
    </source>
</evidence>
<dbReference type="RefSeq" id="XP_009051792.1">
    <property type="nucleotide sequence ID" value="XM_009053544.1"/>
</dbReference>
<dbReference type="Pfam" id="PF07714">
    <property type="entry name" value="PK_Tyr_Ser-Thr"/>
    <property type="match status" value="1"/>
</dbReference>
<evidence type="ECO:0000259" key="18">
    <source>
        <dbReference type="PROSITE" id="PS50125"/>
    </source>
</evidence>
<dbReference type="Gene3D" id="3.40.50.2300">
    <property type="match status" value="3"/>
</dbReference>
<feature type="domain" description="Protein kinase" evidence="17">
    <location>
        <begin position="490"/>
        <end position="773"/>
    </location>
</feature>
<dbReference type="InterPro" id="IPR050401">
    <property type="entry name" value="Cyclic_nucleotide_synthase"/>
</dbReference>
<comment type="catalytic activity">
    <reaction evidence="14">
        <text>GTP = 3',5'-cyclic GMP + diphosphate</text>
        <dbReference type="Rhea" id="RHEA:13665"/>
        <dbReference type="ChEBI" id="CHEBI:33019"/>
        <dbReference type="ChEBI" id="CHEBI:37565"/>
        <dbReference type="ChEBI" id="CHEBI:57746"/>
        <dbReference type="EC" id="4.6.1.2"/>
    </reaction>
</comment>
<reference evidence="19 20" key="1">
    <citation type="journal article" date="2013" name="Nature">
        <title>Insights into bilaterian evolution from three spiralian genomes.</title>
        <authorList>
            <person name="Simakov O."/>
            <person name="Marletaz F."/>
            <person name="Cho S.J."/>
            <person name="Edsinger-Gonzales E."/>
            <person name="Havlak P."/>
            <person name="Hellsten U."/>
            <person name="Kuo D.H."/>
            <person name="Larsson T."/>
            <person name="Lv J."/>
            <person name="Arendt D."/>
            <person name="Savage R."/>
            <person name="Osoegawa K."/>
            <person name="de Jong P."/>
            <person name="Grimwood J."/>
            <person name="Chapman J.A."/>
            <person name="Shapiro H."/>
            <person name="Aerts A."/>
            <person name="Otillar R.P."/>
            <person name="Terry A.Y."/>
            <person name="Boore J.L."/>
            <person name="Grigoriev I.V."/>
            <person name="Lindberg D.R."/>
            <person name="Seaver E.C."/>
            <person name="Weisblat D.A."/>
            <person name="Putnam N.H."/>
            <person name="Rokhsar D.S."/>
        </authorList>
    </citation>
    <scope>NUCLEOTIDE SEQUENCE [LARGE SCALE GENOMIC DNA]</scope>
</reference>
<keyword evidence="6 15" id="KW-1133">Transmembrane helix</keyword>
<dbReference type="PANTHER" id="PTHR11920:SF274">
    <property type="entry name" value="GUANYLATE CYCLASE"/>
    <property type="match status" value="1"/>
</dbReference>
<dbReference type="PRINTS" id="PR00255">
    <property type="entry name" value="NATPEPTIDER"/>
</dbReference>
<dbReference type="InterPro" id="IPR028082">
    <property type="entry name" value="Peripla_BP_I"/>
</dbReference>
<keyword evidence="9" id="KW-0675">Receptor</keyword>
<evidence type="ECO:0000313" key="20">
    <source>
        <dbReference type="Proteomes" id="UP000030746"/>
    </source>
</evidence>
<evidence type="ECO:0000256" key="1">
    <source>
        <dbReference type="ARBA" id="ARBA00004479"/>
    </source>
</evidence>
<dbReference type="InterPro" id="IPR018297">
    <property type="entry name" value="A/G_cyclase_CS"/>
</dbReference>
<dbReference type="Gene3D" id="3.30.70.1230">
    <property type="entry name" value="Nucleotide cyclase"/>
    <property type="match status" value="1"/>
</dbReference>
<keyword evidence="10" id="KW-0325">Glycoprotein</keyword>
<dbReference type="GO" id="GO:0001653">
    <property type="term" value="F:peptide receptor activity"/>
    <property type="evidence" value="ECO:0007669"/>
    <property type="project" value="TreeGrafter"/>
</dbReference>
<evidence type="ECO:0000256" key="9">
    <source>
        <dbReference type="ARBA" id="ARBA00023170"/>
    </source>
</evidence>
<feature type="chain" id="PRO_5004717302" description="Guanylate cyclase" evidence="16">
    <location>
        <begin position="21"/>
        <end position="1026"/>
    </location>
</feature>
<dbReference type="Pfam" id="PF01094">
    <property type="entry name" value="ANF_receptor"/>
    <property type="match status" value="1"/>
</dbReference>
<dbReference type="InterPro" id="IPR001828">
    <property type="entry name" value="ANF_lig-bd_rcpt"/>
</dbReference>
<evidence type="ECO:0000256" key="2">
    <source>
        <dbReference type="ARBA" id="ARBA00012202"/>
    </source>
</evidence>
<keyword evidence="20" id="KW-1185">Reference proteome</keyword>
<dbReference type="Gene3D" id="1.10.510.10">
    <property type="entry name" value="Transferase(Phosphotransferase) domain 1"/>
    <property type="match status" value="1"/>
</dbReference>
<dbReference type="GO" id="GO:0005886">
    <property type="term" value="C:plasma membrane"/>
    <property type="evidence" value="ECO:0007669"/>
    <property type="project" value="TreeGrafter"/>
</dbReference>
<dbReference type="Pfam" id="PF00211">
    <property type="entry name" value="Guanylate_cyc"/>
    <property type="match status" value="1"/>
</dbReference>
<feature type="signal peptide" evidence="16">
    <location>
        <begin position="1"/>
        <end position="20"/>
    </location>
</feature>
<evidence type="ECO:0000256" key="15">
    <source>
        <dbReference type="SAM" id="Phobius"/>
    </source>
</evidence>
<comment type="subcellular location">
    <subcellularLocation>
        <location evidence="1">Membrane</location>
        <topology evidence="1">Single-pass type I membrane protein</topology>
    </subcellularLocation>
</comment>
<dbReference type="PROSITE" id="PS50011">
    <property type="entry name" value="PROTEIN_KINASE_DOM"/>
    <property type="match status" value="1"/>
</dbReference>
<dbReference type="OMA" id="GNSPDCH"/>
<dbReference type="AlphaFoldDB" id="V4ALG5"/>
<dbReference type="GO" id="GO:0004672">
    <property type="term" value="F:protein kinase activity"/>
    <property type="evidence" value="ECO:0007669"/>
    <property type="project" value="InterPro"/>
</dbReference>
<evidence type="ECO:0000256" key="13">
    <source>
        <dbReference type="RuleBase" id="RU000405"/>
    </source>
</evidence>
<keyword evidence="8 15" id="KW-0472">Membrane</keyword>
<keyword evidence="7" id="KW-0342">GTP-binding</keyword>
<keyword evidence="11 13" id="KW-0456">Lyase</keyword>
<keyword evidence="3 15" id="KW-0812">Transmembrane</keyword>
<dbReference type="FunFam" id="3.30.70.1230:FF:000004">
    <property type="entry name" value="Guanylate cyclase"/>
    <property type="match status" value="1"/>
</dbReference>
<dbReference type="SUPFAM" id="SSF53822">
    <property type="entry name" value="Periplasmic binding protein-like I"/>
    <property type="match status" value="1"/>
</dbReference>
<evidence type="ECO:0000313" key="19">
    <source>
        <dbReference type="EMBL" id="ESO97952.1"/>
    </source>
</evidence>
<dbReference type="PROSITE" id="PS00452">
    <property type="entry name" value="GUANYLATE_CYCLASE_1"/>
    <property type="match status" value="1"/>
</dbReference>
<dbReference type="GO" id="GO:0035556">
    <property type="term" value="P:intracellular signal transduction"/>
    <property type="evidence" value="ECO:0007669"/>
    <property type="project" value="InterPro"/>
</dbReference>
<dbReference type="Proteomes" id="UP000030746">
    <property type="component" value="Unassembled WGS sequence"/>
</dbReference>
<protein>
    <recommendedName>
        <fullName evidence="2 14">Guanylate cyclase</fullName>
        <ecNumber evidence="2 14">4.6.1.2</ecNumber>
    </recommendedName>
</protein>
<evidence type="ECO:0000256" key="7">
    <source>
        <dbReference type="ARBA" id="ARBA00023134"/>
    </source>
</evidence>
<name>V4ALG5_LOTGI</name>
<dbReference type="InterPro" id="IPR011009">
    <property type="entry name" value="Kinase-like_dom_sf"/>
</dbReference>
<evidence type="ECO:0000256" key="5">
    <source>
        <dbReference type="ARBA" id="ARBA00022741"/>
    </source>
</evidence>
<dbReference type="CDD" id="cd07302">
    <property type="entry name" value="CHD"/>
    <property type="match status" value="1"/>
</dbReference>
<dbReference type="OrthoDB" id="1890790at2759"/>
<evidence type="ECO:0000256" key="6">
    <source>
        <dbReference type="ARBA" id="ARBA00022989"/>
    </source>
</evidence>
<keyword evidence="4 16" id="KW-0732">Signal</keyword>
<keyword evidence="5" id="KW-0547">Nucleotide-binding</keyword>
<dbReference type="PANTHER" id="PTHR11920">
    <property type="entry name" value="GUANYLYL CYCLASE"/>
    <property type="match status" value="1"/>
</dbReference>
<dbReference type="InterPro" id="IPR000719">
    <property type="entry name" value="Prot_kinase_dom"/>
</dbReference>
<dbReference type="PROSITE" id="PS50125">
    <property type="entry name" value="GUANYLATE_CYCLASE_2"/>
    <property type="match status" value="1"/>
</dbReference>
<dbReference type="EMBL" id="KB201304">
    <property type="protein sequence ID" value="ESO97952.1"/>
    <property type="molecule type" value="Genomic_DNA"/>
</dbReference>
<dbReference type="EC" id="4.6.1.2" evidence="2 14"/>
<proteinExistence type="inferred from homology"/>
<evidence type="ECO:0000256" key="12">
    <source>
        <dbReference type="ARBA" id="ARBA00023293"/>
    </source>
</evidence>
<evidence type="ECO:0000256" key="11">
    <source>
        <dbReference type="ARBA" id="ARBA00023239"/>
    </source>
</evidence>
<dbReference type="CTD" id="20235855"/>
<evidence type="ECO:0000256" key="10">
    <source>
        <dbReference type="ARBA" id="ARBA00023180"/>
    </source>
</evidence>
<dbReference type="KEGG" id="lgi:LOTGIDRAFT_153062"/>
<dbReference type="InterPro" id="IPR001245">
    <property type="entry name" value="Ser-Thr/Tyr_kinase_cat_dom"/>
</dbReference>
<keyword evidence="12 14" id="KW-0141">cGMP biosynthesis</keyword>
<gene>
    <name evidence="19" type="ORF">LOTGIDRAFT_153062</name>
</gene>
<comment type="similarity">
    <text evidence="13">Belongs to the adenylyl cyclase class-4/guanylyl cyclase family.</text>
</comment>
<dbReference type="GO" id="GO:0005525">
    <property type="term" value="F:GTP binding"/>
    <property type="evidence" value="ECO:0007669"/>
    <property type="project" value="UniProtKB-KW"/>
</dbReference>
<dbReference type="GO" id="GO:0007168">
    <property type="term" value="P:receptor guanylyl cyclase signaling pathway"/>
    <property type="evidence" value="ECO:0007669"/>
    <property type="project" value="TreeGrafter"/>
</dbReference>
<dbReference type="GO" id="GO:0005524">
    <property type="term" value="F:ATP binding"/>
    <property type="evidence" value="ECO:0007669"/>
    <property type="project" value="InterPro"/>
</dbReference>
<accession>V4ALG5</accession>
<dbReference type="InterPro" id="IPR029787">
    <property type="entry name" value="Nucleotide_cyclase"/>
</dbReference>
<dbReference type="HOGENOM" id="CLU_001072_1_3_1"/>
<evidence type="ECO:0000256" key="3">
    <source>
        <dbReference type="ARBA" id="ARBA00022692"/>
    </source>
</evidence>
<sequence>MGFYLFVFCALCVGATYVTSVTEIKIGTLLISEHHAPYTMERVGPALDVAFDEINSNILNESYKLVQVKVAYDNICNARYATGVASKLYYEEKIVALIGPACSYALDGVARLAGFWNIPIVTGLGDGGMFKNKTDYPTLTRFSYCQCRMRKVFGSVFKQFNWTDIVVIYDVNDGHTDILGNTLKEGLQKGGIFPFMIPYYGKENNNFSSILQEASVHARIIVLIVPGESLRQFLLAAFGLGYTTGDYVFFDVELFSFPGQYWGNHDWRRGDDKDTEAKTAFESLLRVSWQEPSGMGWMNFSCNVKDIALSKYNYSFGDEKVNFFVGSFHDAAVRLGLAINETLSTGGNLSDGYTITRLMWTKTLPGVTGPVIIDNNGDRDTDFAILDMDPIDGNFKVVANYWGANPGYNAVDHRSYHWPGRDTPPPNTPRCGFTGTNPVCKSPDTSEKFIWTIISVFVFIITCLIVGFFVYRRYKWEQDLTNMAWRVQYEDIRFKLLDGVSSRTSMARISDTFCADVVHESSVTLGIYKGRTVAVQKVDKEKIVLTRDVLLELKQVRDLHHENLSSFIGACIEPGHNYVLTEYCNKGSLQDVLGNDTLKLDMMFRLSMLRDIAMGMAFIHKSDLKIHGFLNSSNCLVDGKFVLKITEFGLPTFFRDKRYSQSKENMEMLLWVAPEVLRQAPFMQSTQKSDVYSFGIIMEEMILRSIPFDTYRALLDVQDIVDKVKDDCAPYFRPKVSESQAPKGYIELMKKCWSEIPDERPTYDGIAKQLKELQGDKNISLVEALVLRLEEYASNLENLVAERTTQLIAEKKKSETLLYQILPKPVADQLKQGKSVVPETYDCVTIYFSDIVGFTALSSESSPMEIVNFLNDLYVMFDSVVDYYDAYKVETIGDAYMVVSGLPIRNGEQHAVEISRMSLALLDGIKSFTIRHRPQDMLKLRIGIHSGPCASGVVGLKMPRYCLFGDTVNTTSRMESTGEALKIHISEKTKSILDRMGNFITEYRGSIAMKGKGEQTTYWLVGEKSF</sequence>
<dbReference type="SUPFAM" id="SSF55073">
    <property type="entry name" value="Nucleotide cyclase"/>
    <property type="match status" value="1"/>
</dbReference>
<evidence type="ECO:0000256" key="8">
    <source>
        <dbReference type="ARBA" id="ARBA00023136"/>
    </source>
</evidence>
<dbReference type="GO" id="GO:0004016">
    <property type="term" value="F:adenylate cyclase activity"/>
    <property type="evidence" value="ECO:0007669"/>
    <property type="project" value="TreeGrafter"/>
</dbReference>
<evidence type="ECO:0000256" key="16">
    <source>
        <dbReference type="SAM" id="SignalP"/>
    </source>
</evidence>
<evidence type="ECO:0000256" key="4">
    <source>
        <dbReference type="ARBA" id="ARBA00022729"/>
    </source>
</evidence>
<dbReference type="GeneID" id="20235855"/>
<dbReference type="FunFam" id="3.40.50.2300:FF:000153">
    <property type="entry name" value="Guanylate cyclase"/>
    <property type="match status" value="1"/>
</dbReference>
<feature type="transmembrane region" description="Helical" evidence="15">
    <location>
        <begin position="449"/>
        <end position="471"/>
    </location>
</feature>
<feature type="domain" description="Guanylate cyclase" evidence="18">
    <location>
        <begin position="845"/>
        <end position="975"/>
    </location>
</feature>
<dbReference type="SUPFAM" id="SSF56112">
    <property type="entry name" value="Protein kinase-like (PK-like)"/>
    <property type="match status" value="1"/>
</dbReference>
<dbReference type="GO" id="GO:0004383">
    <property type="term" value="F:guanylate cyclase activity"/>
    <property type="evidence" value="ECO:0007669"/>
    <property type="project" value="UniProtKB-EC"/>
</dbReference>
<evidence type="ECO:0000259" key="17">
    <source>
        <dbReference type="PROSITE" id="PS50011"/>
    </source>
</evidence>
<dbReference type="SMART" id="SM00044">
    <property type="entry name" value="CYCc"/>
    <property type="match status" value="1"/>
</dbReference>
<dbReference type="InterPro" id="IPR001170">
    <property type="entry name" value="ANPR/GUC"/>
</dbReference>
<organism evidence="19 20">
    <name type="scientific">Lottia gigantea</name>
    <name type="common">Giant owl limpet</name>
    <dbReference type="NCBI Taxonomy" id="225164"/>
    <lineage>
        <taxon>Eukaryota</taxon>
        <taxon>Metazoa</taxon>
        <taxon>Spiralia</taxon>
        <taxon>Lophotrochozoa</taxon>
        <taxon>Mollusca</taxon>
        <taxon>Gastropoda</taxon>
        <taxon>Patellogastropoda</taxon>
        <taxon>Lottioidea</taxon>
        <taxon>Lottiidae</taxon>
        <taxon>Lottia</taxon>
    </lineage>
</organism>
<dbReference type="CDD" id="cd06352">
    <property type="entry name" value="PBP1_NPR_GC-like"/>
    <property type="match status" value="1"/>
</dbReference>